<keyword evidence="7" id="KW-0346">Stress response</keyword>
<comment type="similarity">
    <text evidence="1">Belongs to the HicA mRNA interferase family.</text>
</comment>
<keyword evidence="5" id="KW-0378">Hydrolase</keyword>
<dbReference type="InterPro" id="IPR012933">
    <property type="entry name" value="HicA_mRNA_interferase"/>
</dbReference>
<keyword evidence="3" id="KW-0540">Nuclease</keyword>
<evidence type="ECO:0000313" key="9">
    <source>
        <dbReference type="Proteomes" id="UP001232992"/>
    </source>
</evidence>
<evidence type="ECO:0000256" key="5">
    <source>
        <dbReference type="ARBA" id="ARBA00022801"/>
    </source>
</evidence>
<dbReference type="Proteomes" id="UP001232992">
    <property type="component" value="Unassembled WGS sequence"/>
</dbReference>
<sequence length="83" mass="9572">MSKRQKTFEKILAGSKNVSFNEFVSLVEGFGFVLERTNGSHHIFIHPDIPDLVNIQNYKGQAKIYQIKQFLQLVEQYNLTLGD</sequence>
<evidence type="ECO:0000313" key="8">
    <source>
        <dbReference type="EMBL" id="MDJ1184273.1"/>
    </source>
</evidence>
<keyword evidence="6" id="KW-0694">RNA-binding</keyword>
<organism evidence="8 9">
    <name type="scientific">Roseofilum casamattae BLCC-M143</name>
    <dbReference type="NCBI Taxonomy" id="3022442"/>
    <lineage>
        <taxon>Bacteria</taxon>
        <taxon>Bacillati</taxon>
        <taxon>Cyanobacteriota</taxon>
        <taxon>Cyanophyceae</taxon>
        <taxon>Desertifilales</taxon>
        <taxon>Desertifilaceae</taxon>
        <taxon>Roseofilum</taxon>
        <taxon>Roseofilum casamattae</taxon>
    </lineage>
</organism>
<dbReference type="Pfam" id="PF07927">
    <property type="entry name" value="HicA_toxin"/>
    <property type="match status" value="1"/>
</dbReference>
<evidence type="ECO:0000256" key="7">
    <source>
        <dbReference type="ARBA" id="ARBA00023016"/>
    </source>
</evidence>
<protein>
    <submittedName>
        <fullName evidence="8">Type II toxin-antitoxin system HicA family toxin</fullName>
    </submittedName>
</protein>
<dbReference type="RefSeq" id="WP_283758927.1">
    <property type="nucleotide sequence ID" value="NZ_JAQOSQ010000013.1"/>
</dbReference>
<keyword evidence="9" id="KW-1185">Reference proteome</keyword>
<name>A0ABT7BYJ9_9CYAN</name>
<keyword evidence="2" id="KW-1277">Toxin-antitoxin system</keyword>
<comment type="caution">
    <text evidence="8">The sequence shown here is derived from an EMBL/GenBank/DDBJ whole genome shotgun (WGS) entry which is preliminary data.</text>
</comment>
<dbReference type="EMBL" id="JAQOSQ010000013">
    <property type="protein sequence ID" value="MDJ1184273.1"/>
    <property type="molecule type" value="Genomic_DNA"/>
</dbReference>
<keyword evidence="4" id="KW-0255">Endonuclease</keyword>
<evidence type="ECO:0000256" key="3">
    <source>
        <dbReference type="ARBA" id="ARBA00022722"/>
    </source>
</evidence>
<dbReference type="Gene3D" id="3.30.920.30">
    <property type="entry name" value="Hypothetical protein"/>
    <property type="match status" value="1"/>
</dbReference>
<evidence type="ECO:0000256" key="1">
    <source>
        <dbReference type="ARBA" id="ARBA00006620"/>
    </source>
</evidence>
<evidence type="ECO:0000256" key="4">
    <source>
        <dbReference type="ARBA" id="ARBA00022759"/>
    </source>
</evidence>
<gene>
    <name evidence="8" type="ORF">PMH09_13890</name>
</gene>
<reference evidence="8 9" key="1">
    <citation type="submission" date="2023-01" db="EMBL/GenBank/DDBJ databases">
        <title>Novel diversity within Roseofilum (Cyanobacteria; Desertifilaceae) from marine benthic mats with descriptions of four novel species.</title>
        <authorList>
            <person name="Wang Y."/>
            <person name="Berthold D.E."/>
            <person name="Hu J."/>
            <person name="Lefler F.W."/>
            <person name="Laughinghouse H.D. IV."/>
        </authorList>
    </citation>
    <scope>NUCLEOTIDE SEQUENCE [LARGE SCALE GENOMIC DNA]</scope>
    <source>
        <strain evidence="8 9">BLCC-M143</strain>
    </source>
</reference>
<proteinExistence type="inferred from homology"/>
<evidence type="ECO:0000256" key="2">
    <source>
        <dbReference type="ARBA" id="ARBA00022649"/>
    </source>
</evidence>
<dbReference type="InterPro" id="IPR038570">
    <property type="entry name" value="HicA_sf"/>
</dbReference>
<evidence type="ECO:0000256" key="6">
    <source>
        <dbReference type="ARBA" id="ARBA00022884"/>
    </source>
</evidence>
<accession>A0ABT7BYJ9</accession>
<dbReference type="SUPFAM" id="SSF54786">
    <property type="entry name" value="YcfA/nrd intein domain"/>
    <property type="match status" value="1"/>
</dbReference>